<dbReference type="InterPro" id="IPR012317">
    <property type="entry name" value="Poly(ADP-ribose)pol_cat_dom"/>
</dbReference>
<protein>
    <recommendedName>
        <fullName evidence="2">NAD(+) ADP-ribosyltransferase</fullName>
        <ecNumber evidence="2">2.4.2.30</ecNumber>
    </recommendedName>
</protein>
<dbReference type="PROSITE" id="PS51977">
    <property type="entry name" value="WGR"/>
    <property type="match status" value="1"/>
</dbReference>
<feature type="domain" description="PARP catalytic" evidence="10">
    <location>
        <begin position="344"/>
        <end position="396"/>
    </location>
</feature>
<dbReference type="PROSITE" id="PS51059">
    <property type="entry name" value="PARP_CATALYTIC"/>
    <property type="match status" value="1"/>
</dbReference>
<feature type="compositionally biased region" description="Basic residues" evidence="9">
    <location>
        <begin position="261"/>
        <end position="271"/>
    </location>
</feature>
<feature type="region of interest" description="Disordered" evidence="9">
    <location>
        <begin position="165"/>
        <end position="186"/>
    </location>
</feature>
<sequence>MSDGRWSVVGPKYNDTNYLPPIQMERVVVKGKVDGNEMNGDAVVDPLSKMDGSGTVLQEADGTVWSVMLTLSDVSFGVKGHNKFYSIQIIIDDNAKHKAYVFYKWGRIGAKNPQRKLMGPMTKDAAKENFTAKFELKTENAWPLNGEFQPVPRKYTLIELDYTDDKEEEQEENSQDNDIPPSNLPPSVEDFVKMICDIDLIEQEMAEMHLDLKRMPLGKLSKQQINKGYDILDQISETLHAMSAITLEKQEEEEPEEKVTTRRRSGRKKGLPSKAKQQLNKYRAQLKELSSEFYTLVPHDFGMNLPPLIDSLWEIKLKLDLLEVLFDVEITQKLIKEKKSVDVNPVDAHYASFNTHMECVDPTSDEFKNIEEYIALTHAPTHRQYKLKVESIHRVS</sequence>
<evidence type="ECO:0000256" key="7">
    <source>
        <dbReference type="ARBA" id="ARBA00023242"/>
    </source>
</evidence>
<dbReference type="GO" id="GO:0016779">
    <property type="term" value="F:nucleotidyltransferase activity"/>
    <property type="evidence" value="ECO:0007669"/>
    <property type="project" value="UniProtKB-KW"/>
</dbReference>
<dbReference type="SMART" id="SM00773">
    <property type="entry name" value="WGR"/>
    <property type="match status" value="1"/>
</dbReference>
<dbReference type="GO" id="GO:0005730">
    <property type="term" value="C:nucleolus"/>
    <property type="evidence" value="ECO:0007669"/>
    <property type="project" value="TreeGrafter"/>
</dbReference>
<dbReference type="PANTHER" id="PTHR10459">
    <property type="entry name" value="DNA LIGASE"/>
    <property type="match status" value="1"/>
</dbReference>
<evidence type="ECO:0000256" key="4">
    <source>
        <dbReference type="ARBA" id="ARBA00022679"/>
    </source>
</evidence>
<dbReference type="GO" id="GO:1990404">
    <property type="term" value="F:NAD+-protein mono-ADP-ribosyltransferase activity"/>
    <property type="evidence" value="ECO:0007669"/>
    <property type="project" value="TreeGrafter"/>
</dbReference>
<proteinExistence type="predicted"/>
<evidence type="ECO:0000313" key="13">
    <source>
        <dbReference type="EMBL" id="OQR89621.1"/>
    </source>
</evidence>
<evidence type="ECO:0000256" key="9">
    <source>
        <dbReference type="SAM" id="MobiDB-lite"/>
    </source>
</evidence>
<dbReference type="EC" id="2.4.2.30" evidence="2"/>
<dbReference type="Pfam" id="PF02877">
    <property type="entry name" value="PARP_reg"/>
    <property type="match status" value="1"/>
</dbReference>
<dbReference type="GO" id="GO:0070212">
    <property type="term" value="P:protein poly-ADP-ribosylation"/>
    <property type="evidence" value="ECO:0007669"/>
    <property type="project" value="TreeGrafter"/>
</dbReference>
<dbReference type="InterPro" id="IPR004102">
    <property type="entry name" value="Poly(ADP-ribose)pol_reg_dom"/>
</dbReference>
<dbReference type="SUPFAM" id="SSF47587">
    <property type="entry name" value="Domain of poly(ADP-ribose) polymerase"/>
    <property type="match status" value="1"/>
</dbReference>
<feature type="domain" description="PARP alpha-helical" evidence="11">
    <location>
        <begin position="181"/>
        <end position="336"/>
    </location>
</feature>
<dbReference type="CDD" id="cd07997">
    <property type="entry name" value="WGR_PARP"/>
    <property type="match status" value="1"/>
</dbReference>
<feature type="non-terminal residue" evidence="13">
    <location>
        <position position="396"/>
    </location>
</feature>
<dbReference type="InterPro" id="IPR050800">
    <property type="entry name" value="ARTD/PARP"/>
</dbReference>
<dbReference type="STRING" id="74557.A0A1V9YVB6"/>
<dbReference type="InterPro" id="IPR036930">
    <property type="entry name" value="WGR_dom_sf"/>
</dbReference>
<dbReference type="PANTHER" id="PTHR10459:SF60">
    <property type="entry name" value="POLY [ADP-RIBOSE] POLYMERASE 2"/>
    <property type="match status" value="1"/>
</dbReference>
<evidence type="ECO:0000259" key="10">
    <source>
        <dbReference type="PROSITE" id="PS51059"/>
    </source>
</evidence>
<comment type="subcellular location">
    <subcellularLocation>
        <location evidence="1">Nucleus</location>
    </subcellularLocation>
</comment>
<keyword evidence="5" id="KW-0548">Nucleotidyltransferase</keyword>
<evidence type="ECO:0000259" key="11">
    <source>
        <dbReference type="PROSITE" id="PS51060"/>
    </source>
</evidence>
<comment type="caution">
    <text evidence="13">The sequence shown here is derived from an EMBL/GenBank/DDBJ whole genome shotgun (WGS) entry which is preliminary data.</text>
</comment>
<feature type="domain" description="WGR" evidence="12">
    <location>
        <begin position="53"/>
        <end position="155"/>
    </location>
</feature>
<dbReference type="SUPFAM" id="SSF142921">
    <property type="entry name" value="WGR domain-like"/>
    <property type="match status" value="1"/>
</dbReference>
<comment type="catalytic activity">
    <reaction evidence="8">
        <text>NAD(+) + (ADP-D-ribosyl)n-acceptor = nicotinamide + (ADP-D-ribosyl)n+1-acceptor + H(+).</text>
        <dbReference type="EC" id="2.4.2.30"/>
    </reaction>
</comment>
<dbReference type="PROSITE" id="PS51060">
    <property type="entry name" value="PARP_ALPHA_HD"/>
    <property type="match status" value="1"/>
</dbReference>
<evidence type="ECO:0000256" key="3">
    <source>
        <dbReference type="ARBA" id="ARBA00022676"/>
    </source>
</evidence>
<dbReference type="EMBL" id="JNBS01002700">
    <property type="protein sequence ID" value="OQR89621.1"/>
    <property type="molecule type" value="Genomic_DNA"/>
</dbReference>
<gene>
    <name evidence="13" type="ORF">THRCLA_09659</name>
</gene>
<dbReference type="Pfam" id="PF05406">
    <property type="entry name" value="WGR"/>
    <property type="match status" value="1"/>
</dbReference>
<keyword evidence="6" id="KW-0520">NAD</keyword>
<evidence type="ECO:0000259" key="12">
    <source>
        <dbReference type="PROSITE" id="PS51977"/>
    </source>
</evidence>
<evidence type="ECO:0000313" key="14">
    <source>
        <dbReference type="Proteomes" id="UP000243217"/>
    </source>
</evidence>
<keyword evidence="3" id="KW-0328">Glycosyltransferase</keyword>
<evidence type="ECO:0000256" key="5">
    <source>
        <dbReference type="ARBA" id="ARBA00022695"/>
    </source>
</evidence>
<feature type="compositionally biased region" description="Acidic residues" evidence="9">
    <location>
        <begin position="165"/>
        <end position="175"/>
    </location>
</feature>
<dbReference type="GO" id="GO:0003950">
    <property type="term" value="F:NAD+ poly-ADP-ribosyltransferase activity"/>
    <property type="evidence" value="ECO:0007669"/>
    <property type="project" value="UniProtKB-EC"/>
</dbReference>
<evidence type="ECO:0000256" key="8">
    <source>
        <dbReference type="ARBA" id="ARBA00033987"/>
    </source>
</evidence>
<evidence type="ECO:0000256" key="6">
    <source>
        <dbReference type="ARBA" id="ARBA00023027"/>
    </source>
</evidence>
<dbReference type="AlphaFoldDB" id="A0A1V9YVB6"/>
<accession>A0A1V9YVB6</accession>
<keyword evidence="4" id="KW-0808">Transferase</keyword>
<dbReference type="Gene3D" id="1.20.142.10">
    <property type="entry name" value="Poly(ADP-ribose) polymerase, regulatory domain"/>
    <property type="match status" value="1"/>
</dbReference>
<evidence type="ECO:0000256" key="2">
    <source>
        <dbReference type="ARBA" id="ARBA00012020"/>
    </source>
</evidence>
<evidence type="ECO:0000256" key="1">
    <source>
        <dbReference type="ARBA" id="ARBA00004123"/>
    </source>
</evidence>
<dbReference type="GO" id="GO:0006302">
    <property type="term" value="P:double-strand break repair"/>
    <property type="evidence" value="ECO:0007669"/>
    <property type="project" value="TreeGrafter"/>
</dbReference>
<dbReference type="InterPro" id="IPR008893">
    <property type="entry name" value="WGR_domain"/>
</dbReference>
<name>A0A1V9YVB6_9STRA</name>
<keyword evidence="14" id="KW-1185">Reference proteome</keyword>
<organism evidence="13 14">
    <name type="scientific">Thraustotheca clavata</name>
    <dbReference type="NCBI Taxonomy" id="74557"/>
    <lineage>
        <taxon>Eukaryota</taxon>
        <taxon>Sar</taxon>
        <taxon>Stramenopiles</taxon>
        <taxon>Oomycota</taxon>
        <taxon>Saprolegniomycetes</taxon>
        <taxon>Saprolegniales</taxon>
        <taxon>Achlyaceae</taxon>
        <taxon>Thraustotheca</taxon>
    </lineage>
</organism>
<dbReference type="Proteomes" id="UP000243217">
    <property type="component" value="Unassembled WGS sequence"/>
</dbReference>
<feature type="region of interest" description="Disordered" evidence="9">
    <location>
        <begin position="247"/>
        <end position="278"/>
    </location>
</feature>
<dbReference type="InterPro" id="IPR036616">
    <property type="entry name" value="Poly(ADP-ribose)pol_reg_dom_sf"/>
</dbReference>
<keyword evidence="7" id="KW-0539">Nucleus</keyword>
<dbReference type="OrthoDB" id="2017365at2759"/>
<dbReference type="Gene3D" id="3.90.228.10">
    <property type="match status" value="1"/>
</dbReference>
<reference evidence="13 14" key="1">
    <citation type="journal article" date="2014" name="Genome Biol. Evol.">
        <title>The secreted proteins of Achlya hypogyna and Thraustotheca clavata identify the ancestral oomycete secretome and reveal gene acquisitions by horizontal gene transfer.</title>
        <authorList>
            <person name="Misner I."/>
            <person name="Blouin N."/>
            <person name="Leonard G."/>
            <person name="Richards T.A."/>
            <person name="Lane C.E."/>
        </authorList>
    </citation>
    <scope>NUCLEOTIDE SEQUENCE [LARGE SCALE GENOMIC DNA]</scope>
    <source>
        <strain evidence="13 14">ATCC 34112</strain>
    </source>
</reference>